<reference evidence="1" key="2">
    <citation type="submission" date="2020-11" db="EMBL/GenBank/DDBJ databases">
        <authorList>
            <person name="McCartney M.A."/>
            <person name="Auch B."/>
            <person name="Kono T."/>
            <person name="Mallez S."/>
            <person name="Becker A."/>
            <person name="Gohl D.M."/>
            <person name="Silverstein K.A.T."/>
            <person name="Koren S."/>
            <person name="Bechman K.B."/>
            <person name="Herman A."/>
            <person name="Abrahante J.E."/>
            <person name="Garbe J."/>
        </authorList>
    </citation>
    <scope>NUCLEOTIDE SEQUENCE</scope>
    <source>
        <strain evidence="1">Duluth1</strain>
        <tissue evidence="1">Whole animal</tissue>
    </source>
</reference>
<dbReference type="EMBL" id="JAIWYP010000008">
    <property type="protein sequence ID" value="KAH3787904.1"/>
    <property type="molecule type" value="Genomic_DNA"/>
</dbReference>
<comment type="caution">
    <text evidence="1">The sequence shown here is derived from an EMBL/GenBank/DDBJ whole genome shotgun (WGS) entry which is preliminary data.</text>
</comment>
<accession>A0A9D4EY95</accession>
<protein>
    <submittedName>
        <fullName evidence="1">Uncharacterized protein</fullName>
    </submittedName>
</protein>
<name>A0A9D4EY95_DREPO</name>
<evidence type="ECO:0000313" key="2">
    <source>
        <dbReference type="Proteomes" id="UP000828390"/>
    </source>
</evidence>
<reference evidence="1" key="1">
    <citation type="journal article" date="2019" name="bioRxiv">
        <title>The Genome of the Zebra Mussel, Dreissena polymorpha: A Resource for Invasive Species Research.</title>
        <authorList>
            <person name="McCartney M.A."/>
            <person name="Auch B."/>
            <person name="Kono T."/>
            <person name="Mallez S."/>
            <person name="Zhang Y."/>
            <person name="Obille A."/>
            <person name="Becker A."/>
            <person name="Abrahante J.E."/>
            <person name="Garbe J."/>
            <person name="Badalamenti J.P."/>
            <person name="Herman A."/>
            <person name="Mangelson H."/>
            <person name="Liachko I."/>
            <person name="Sullivan S."/>
            <person name="Sone E.D."/>
            <person name="Koren S."/>
            <person name="Silverstein K.A.T."/>
            <person name="Beckman K.B."/>
            <person name="Gohl D.M."/>
        </authorList>
    </citation>
    <scope>NUCLEOTIDE SEQUENCE</scope>
    <source>
        <strain evidence="1">Duluth1</strain>
        <tissue evidence="1">Whole animal</tissue>
    </source>
</reference>
<keyword evidence="2" id="KW-1185">Reference proteome</keyword>
<dbReference type="Proteomes" id="UP000828390">
    <property type="component" value="Unassembled WGS sequence"/>
</dbReference>
<dbReference type="AlphaFoldDB" id="A0A9D4EY95"/>
<evidence type="ECO:0000313" key="1">
    <source>
        <dbReference type="EMBL" id="KAH3787904.1"/>
    </source>
</evidence>
<gene>
    <name evidence="1" type="ORF">DPMN_166035</name>
</gene>
<sequence>MELHKKKTVHVIVAKCAREPFSTICSRYDYEERLLLRVLRNELALETTLKDILKTNSKVVDALKQLEDGKAKVDSALSVMEKKQIEIESTLSDFVNNASNNMNATLAANVGSMVKAASDIKEKASLSVQQLVNEVRILKGTQTNQGCTIYEMGGFNSKCK</sequence>
<organism evidence="1 2">
    <name type="scientific">Dreissena polymorpha</name>
    <name type="common">Zebra mussel</name>
    <name type="synonym">Mytilus polymorpha</name>
    <dbReference type="NCBI Taxonomy" id="45954"/>
    <lineage>
        <taxon>Eukaryota</taxon>
        <taxon>Metazoa</taxon>
        <taxon>Spiralia</taxon>
        <taxon>Lophotrochozoa</taxon>
        <taxon>Mollusca</taxon>
        <taxon>Bivalvia</taxon>
        <taxon>Autobranchia</taxon>
        <taxon>Heteroconchia</taxon>
        <taxon>Euheterodonta</taxon>
        <taxon>Imparidentia</taxon>
        <taxon>Neoheterodontei</taxon>
        <taxon>Myida</taxon>
        <taxon>Dreissenoidea</taxon>
        <taxon>Dreissenidae</taxon>
        <taxon>Dreissena</taxon>
    </lineage>
</organism>
<proteinExistence type="predicted"/>